<evidence type="ECO:0000259" key="2">
    <source>
        <dbReference type="Pfam" id="PF24845"/>
    </source>
</evidence>
<feature type="region of interest" description="Disordered" evidence="1">
    <location>
        <begin position="1"/>
        <end position="227"/>
    </location>
</feature>
<organism evidence="3 4">
    <name type="scientific">Didymosphaeria variabile</name>
    <dbReference type="NCBI Taxonomy" id="1932322"/>
    <lineage>
        <taxon>Eukaryota</taxon>
        <taxon>Fungi</taxon>
        <taxon>Dikarya</taxon>
        <taxon>Ascomycota</taxon>
        <taxon>Pezizomycotina</taxon>
        <taxon>Dothideomycetes</taxon>
        <taxon>Pleosporomycetidae</taxon>
        <taxon>Pleosporales</taxon>
        <taxon>Massarineae</taxon>
        <taxon>Didymosphaeriaceae</taxon>
        <taxon>Didymosphaeria</taxon>
    </lineage>
</organism>
<feature type="compositionally biased region" description="Polar residues" evidence="1">
    <location>
        <begin position="1"/>
        <end position="11"/>
    </location>
</feature>
<dbReference type="RefSeq" id="XP_056065599.1">
    <property type="nucleotide sequence ID" value="XM_056220296.1"/>
</dbReference>
<dbReference type="AlphaFoldDB" id="A0A9W9C5H4"/>
<dbReference type="InterPro" id="IPR056138">
    <property type="entry name" value="DUF7721"/>
</dbReference>
<dbReference type="EMBL" id="JAPEUX010000009">
    <property type="protein sequence ID" value="KAJ4345435.1"/>
    <property type="molecule type" value="Genomic_DNA"/>
</dbReference>
<reference evidence="3" key="1">
    <citation type="submission" date="2022-10" db="EMBL/GenBank/DDBJ databases">
        <title>Tapping the CABI collections for fungal endophytes: first genome assemblies for Collariella, Neodidymelliopsis, Ascochyta clinopodiicola, Didymella pomorum, Didymosphaeria variabile, Neocosmospora piperis and Neocucurbitaria cava.</title>
        <authorList>
            <person name="Hill R."/>
        </authorList>
    </citation>
    <scope>NUCLEOTIDE SEQUENCE</scope>
    <source>
        <strain evidence="3">IMI 356815</strain>
    </source>
</reference>
<proteinExistence type="predicted"/>
<accession>A0A9W9C5H4</accession>
<name>A0A9W9C5H4_9PLEO</name>
<feature type="compositionally biased region" description="Basic and acidic residues" evidence="1">
    <location>
        <begin position="25"/>
        <end position="46"/>
    </location>
</feature>
<evidence type="ECO:0000313" key="3">
    <source>
        <dbReference type="EMBL" id="KAJ4345435.1"/>
    </source>
</evidence>
<comment type="caution">
    <text evidence="3">The sequence shown here is derived from an EMBL/GenBank/DDBJ whole genome shotgun (WGS) entry which is preliminary data.</text>
</comment>
<dbReference type="OrthoDB" id="2290255at2759"/>
<dbReference type="Pfam" id="PF24845">
    <property type="entry name" value="DUF7721"/>
    <property type="match status" value="1"/>
</dbReference>
<dbReference type="GeneID" id="80915095"/>
<dbReference type="Proteomes" id="UP001140513">
    <property type="component" value="Unassembled WGS sequence"/>
</dbReference>
<feature type="domain" description="DUF7721" evidence="2">
    <location>
        <begin position="159"/>
        <end position="242"/>
    </location>
</feature>
<keyword evidence="4" id="KW-1185">Reference proteome</keyword>
<dbReference type="PANTHER" id="PTHR39477">
    <property type="entry name" value="CHROMOSOME 8, WHOLE GENOME SHOTGUN SEQUENCE"/>
    <property type="match status" value="1"/>
</dbReference>
<evidence type="ECO:0000313" key="4">
    <source>
        <dbReference type="Proteomes" id="UP001140513"/>
    </source>
</evidence>
<dbReference type="PANTHER" id="PTHR39477:SF1">
    <property type="entry name" value="BETA-FLANKING PROTEIN"/>
    <property type="match status" value="1"/>
</dbReference>
<evidence type="ECO:0000256" key="1">
    <source>
        <dbReference type="SAM" id="MobiDB-lite"/>
    </source>
</evidence>
<feature type="compositionally biased region" description="Basic and acidic residues" evidence="1">
    <location>
        <begin position="53"/>
        <end position="66"/>
    </location>
</feature>
<protein>
    <recommendedName>
        <fullName evidence="2">DUF7721 domain-containing protein</fullName>
    </recommendedName>
</protein>
<gene>
    <name evidence="3" type="ORF">N0V89_011565</name>
</gene>
<feature type="compositionally biased region" description="Gly residues" evidence="1">
    <location>
        <begin position="106"/>
        <end position="116"/>
    </location>
</feature>
<sequence>MPCTCTPTMASNDYYGSGSGGGGYGDERRGEGYGGGREEHGERRQEGGGGGYGEERRHGGGGDYNDRPSQGYGGGGDRRDDYNDRPSQSYGGSGGRDDYNDRPSQGYGGGGSGGGYGDERRHESGGYGDQQQHSSGGGYGGQQHSSGTSYGGGGHSSDDFSGAAQHAQSHAGDSGDSSLFSTALGMLGGKKSKLQEEDVDEDDAVKQHQKLYGGGNDHEPASSGSVGTAAAMQALKMFTGGSQEQGSGGQNKFIGLAMGQAAQLFDQQSAQGKTQSGATKQDAVAQAAQMALKFYMKSEMGGGGASGGGSSGGMGGLMSLASKFMK</sequence>